<evidence type="ECO:0000313" key="2">
    <source>
        <dbReference type="Proteomes" id="UP000006671"/>
    </source>
</evidence>
<gene>
    <name evidence="1" type="ORF">NAEGRDRAFT_74364</name>
</gene>
<reference evidence="1 2" key="1">
    <citation type="journal article" date="2010" name="Cell">
        <title>The genome of Naegleria gruberi illuminates early eukaryotic versatility.</title>
        <authorList>
            <person name="Fritz-Laylin L.K."/>
            <person name="Prochnik S.E."/>
            <person name="Ginger M.L."/>
            <person name="Dacks J.B."/>
            <person name="Carpenter M.L."/>
            <person name="Field M.C."/>
            <person name="Kuo A."/>
            <person name="Paredez A."/>
            <person name="Chapman J."/>
            <person name="Pham J."/>
            <person name="Shu S."/>
            <person name="Neupane R."/>
            <person name="Cipriano M."/>
            <person name="Mancuso J."/>
            <person name="Tu H."/>
            <person name="Salamov A."/>
            <person name="Lindquist E."/>
            <person name="Shapiro H."/>
            <person name="Lucas S."/>
            <person name="Grigoriev I.V."/>
            <person name="Cande W.Z."/>
            <person name="Fulton C."/>
            <person name="Rokhsar D.S."/>
            <person name="Dawson S.C."/>
        </authorList>
    </citation>
    <scope>NUCLEOTIDE SEQUENCE [LARGE SCALE GENOMIC DNA]</scope>
    <source>
        <strain evidence="1 2">NEG-M</strain>
    </source>
</reference>
<dbReference type="KEGG" id="ngr:NAEGRDRAFT_74364"/>
<organism evidence="2">
    <name type="scientific">Naegleria gruberi</name>
    <name type="common">Amoeba</name>
    <dbReference type="NCBI Taxonomy" id="5762"/>
    <lineage>
        <taxon>Eukaryota</taxon>
        <taxon>Discoba</taxon>
        <taxon>Heterolobosea</taxon>
        <taxon>Tetramitia</taxon>
        <taxon>Eutetramitia</taxon>
        <taxon>Vahlkampfiidae</taxon>
        <taxon>Naegleria</taxon>
    </lineage>
</organism>
<dbReference type="GeneID" id="8863406"/>
<accession>D2VZ54</accession>
<sequence>MIRKSIIPAIFFKEGQFEEFIMPSPKTFKIHTPAINHRKKLVIGPLSAFLPLEIIECVLSFISHQDFIQALSGCLYSLEGGKKFALNPPNETEFDEDLNVTRLELLQLVKRRGGVIASSIKDVEVLSAIFSIRIPVDDSFKLKIHLMNIDNLSNKLIDLLEQFHTVELDNINLKFSDIHSILNLRTSKINKLIINRCKTIEFKEKAISWNRVAAREIVKCFKSLTIIESPDMVEFCNTCKFNDLEKLHVIDERCINLPILNPNEYPNLTDFGNNHFKVKNQRALKKLFLNRIDSLNFNQETANLWSSIIVKYPPYRIRDVSYLKVPELTILSEESNLSLHEMMEKVAVFEHVIIPETFIRLTTESLSEISNPNLRRITIMTSRQSRIIVKILKARLECMFPNACIFIKEMEERIITKPSKQFGIFKWEDERLGNIFERLLRRIDSISNQCIYLREEASKTFIQQIKESMKTLGELFEERNSSRRNITKELMIFQTETYLLEGLKANIEFALHNVKHAIEIYEEVIGKDEIIARVISKYEATLNSSVSGQFLNQNLKLLEESFDDMKYHFEMKGFTYKLLFKNLWQADDVVEFYRDGYFDNEEEELFLDEEDNILFEDEEWLSEFSDEE</sequence>
<proteinExistence type="predicted"/>
<dbReference type="Proteomes" id="UP000006671">
    <property type="component" value="Unassembled WGS sequence"/>
</dbReference>
<evidence type="ECO:0000313" key="1">
    <source>
        <dbReference type="EMBL" id="EFC37882.1"/>
    </source>
</evidence>
<name>D2VZ54_NAEGR</name>
<dbReference type="AlphaFoldDB" id="D2VZ54"/>
<dbReference type="InParanoid" id="D2VZ54"/>
<dbReference type="EMBL" id="GG738913">
    <property type="protein sequence ID" value="EFC37882.1"/>
    <property type="molecule type" value="Genomic_DNA"/>
</dbReference>
<dbReference type="RefSeq" id="XP_002670626.1">
    <property type="nucleotide sequence ID" value="XM_002670580.1"/>
</dbReference>
<dbReference type="VEuPathDB" id="AmoebaDB:NAEGRDRAFT_74364"/>
<keyword evidence="2" id="KW-1185">Reference proteome</keyword>
<protein>
    <submittedName>
        <fullName evidence="1">Predicted protein</fullName>
    </submittedName>
</protein>